<feature type="compositionally biased region" description="Acidic residues" evidence="1">
    <location>
        <begin position="270"/>
        <end position="288"/>
    </location>
</feature>
<keyword evidence="4" id="KW-1185">Reference proteome</keyword>
<accession>A0A1D1UH27</accession>
<comment type="caution">
    <text evidence="3">The sequence shown here is derived from an EMBL/GenBank/DDBJ whole genome shotgun (WGS) entry which is preliminary data.</text>
</comment>
<feature type="region of interest" description="Disordered" evidence="1">
    <location>
        <begin position="246"/>
        <end position="341"/>
    </location>
</feature>
<dbReference type="InterPro" id="IPR052594">
    <property type="entry name" value="J_domain-containing_protein"/>
</dbReference>
<proteinExistence type="predicted"/>
<dbReference type="Proteomes" id="UP000186922">
    <property type="component" value="Unassembled WGS sequence"/>
</dbReference>
<dbReference type="Pfam" id="PF00226">
    <property type="entry name" value="DnaJ"/>
    <property type="match status" value="1"/>
</dbReference>
<dbReference type="GO" id="GO:0005737">
    <property type="term" value="C:cytoplasm"/>
    <property type="evidence" value="ECO:0007669"/>
    <property type="project" value="TreeGrafter"/>
</dbReference>
<dbReference type="GO" id="GO:0005634">
    <property type="term" value="C:nucleus"/>
    <property type="evidence" value="ECO:0007669"/>
    <property type="project" value="TreeGrafter"/>
</dbReference>
<gene>
    <name evidence="3" type="primary">RvY_01572-1</name>
    <name evidence="3" type="synonym">RvY_01572.1</name>
    <name evidence="3" type="ORF">RvY_01572</name>
</gene>
<sequence>MGSLKKDLKKYYNSDNLYELFNIERSASSDEVKKAYRKLALKTHPDRVAEDDKKTATLKFQLVGKVYSILADEKKRRDYDKNGVVSDDLLTDKVSDWTAYFANMFQKVDSTSIEQFEKDYIGSNEEKADLQKFYLRFKGDMNKIMEYLIGYTFESEERYRRIIQELIKSKDVPEYDAFTKESAKSIAARRKKCNAEARAAKKVLEGWKKEGQPKSSGAGDVDLVAMIQSRQKGRAALADDMLKKYEKKGSKKGKGQKEDSEDDGKLLSGDDIESDEDVDENGDTESDSDAAGSGSGDSESDAESSAASSDDQDNEVAKKAPAKKSKMPTKSAPAAKRPRRK</sequence>
<dbReference type="CDD" id="cd06257">
    <property type="entry name" value="DnaJ"/>
    <property type="match status" value="1"/>
</dbReference>
<feature type="domain" description="J" evidence="2">
    <location>
        <begin position="16"/>
        <end position="83"/>
    </location>
</feature>
<evidence type="ECO:0000259" key="2">
    <source>
        <dbReference type="PROSITE" id="PS50076"/>
    </source>
</evidence>
<evidence type="ECO:0000313" key="4">
    <source>
        <dbReference type="Proteomes" id="UP000186922"/>
    </source>
</evidence>
<dbReference type="InterPro" id="IPR036869">
    <property type="entry name" value="J_dom_sf"/>
</dbReference>
<dbReference type="InterPro" id="IPR001623">
    <property type="entry name" value="DnaJ_domain"/>
</dbReference>
<dbReference type="EMBL" id="BDGG01000001">
    <property type="protein sequence ID" value="GAU88966.1"/>
    <property type="molecule type" value="Genomic_DNA"/>
</dbReference>
<dbReference type="PROSITE" id="PS50076">
    <property type="entry name" value="DNAJ_2"/>
    <property type="match status" value="1"/>
</dbReference>
<dbReference type="SUPFAM" id="SSF46565">
    <property type="entry name" value="Chaperone J-domain"/>
    <property type="match status" value="1"/>
</dbReference>
<organism evidence="3 4">
    <name type="scientific">Ramazzottius varieornatus</name>
    <name type="common">Water bear</name>
    <name type="synonym">Tardigrade</name>
    <dbReference type="NCBI Taxonomy" id="947166"/>
    <lineage>
        <taxon>Eukaryota</taxon>
        <taxon>Metazoa</taxon>
        <taxon>Ecdysozoa</taxon>
        <taxon>Tardigrada</taxon>
        <taxon>Eutardigrada</taxon>
        <taxon>Parachela</taxon>
        <taxon>Hypsibioidea</taxon>
        <taxon>Ramazzottiidae</taxon>
        <taxon>Ramazzottius</taxon>
    </lineage>
</organism>
<dbReference type="PRINTS" id="PR00625">
    <property type="entry name" value="JDOMAIN"/>
</dbReference>
<dbReference type="InterPro" id="IPR056453">
    <property type="entry name" value="HTH_DNAJC9"/>
</dbReference>
<dbReference type="Gene3D" id="1.10.287.110">
    <property type="entry name" value="DnaJ domain"/>
    <property type="match status" value="1"/>
</dbReference>
<reference evidence="3 4" key="1">
    <citation type="journal article" date="2016" name="Nat. Commun.">
        <title>Extremotolerant tardigrade genome and improved radiotolerance of human cultured cells by tardigrade-unique protein.</title>
        <authorList>
            <person name="Hashimoto T."/>
            <person name="Horikawa D.D."/>
            <person name="Saito Y."/>
            <person name="Kuwahara H."/>
            <person name="Kozuka-Hata H."/>
            <person name="Shin-I T."/>
            <person name="Minakuchi Y."/>
            <person name="Ohishi K."/>
            <person name="Motoyama A."/>
            <person name="Aizu T."/>
            <person name="Enomoto A."/>
            <person name="Kondo K."/>
            <person name="Tanaka S."/>
            <person name="Hara Y."/>
            <person name="Koshikawa S."/>
            <person name="Sagara H."/>
            <person name="Miura T."/>
            <person name="Yokobori S."/>
            <person name="Miyagawa K."/>
            <person name="Suzuki Y."/>
            <person name="Kubo T."/>
            <person name="Oyama M."/>
            <person name="Kohara Y."/>
            <person name="Fujiyama A."/>
            <person name="Arakawa K."/>
            <person name="Katayama T."/>
            <person name="Toyoda A."/>
            <person name="Kunieda T."/>
        </authorList>
    </citation>
    <scope>NUCLEOTIDE SEQUENCE [LARGE SCALE GENOMIC DNA]</scope>
    <source>
        <strain evidence="3 4">YOKOZUNA-1</strain>
    </source>
</reference>
<dbReference type="STRING" id="947166.A0A1D1UH27"/>
<name>A0A1D1UH27_RAMVA</name>
<evidence type="ECO:0000256" key="1">
    <source>
        <dbReference type="SAM" id="MobiDB-lite"/>
    </source>
</evidence>
<dbReference type="PANTHER" id="PTHR44144">
    <property type="entry name" value="DNAJ HOMOLOG SUBFAMILY C MEMBER 9"/>
    <property type="match status" value="1"/>
</dbReference>
<dbReference type="Pfam" id="PF23302">
    <property type="entry name" value="HTH_DNAJC9"/>
    <property type="match status" value="1"/>
</dbReference>
<dbReference type="SMART" id="SM00271">
    <property type="entry name" value="DnaJ"/>
    <property type="match status" value="1"/>
</dbReference>
<dbReference type="OrthoDB" id="110024at2759"/>
<dbReference type="InterPro" id="IPR018253">
    <property type="entry name" value="DnaJ_domain_CS"/>
</dbReference>
<dbReference type="GO" id="GO:0031072">
    <property type="term" value="F:heat shock protein binding"/>
    <property type="evidence" value="ECO:0007669"/>
    <property type="project" value="TreeGrafter"/>
</dbReference>
<dbReference type="PANTHER" id="PTHR44144:SF1">
    <property type="entry name" value="DNAJ HOMOLOG SUBFAMILY C MEMBER 9"/>
    <property type="match status" value="1"/>
</dbReference>
<dbReference type="PROSITE" id="PS00636">
    <property type="entry name" value="DNAJ_1"/>
    <property type="match status" value="1"/>
</dbReference>
<protein>
    <recommendedName>
        <fullName evidence="2">J domain-containing protein</fullName>
    </recommendedName>
</protein>
<dbReference type="AlphaFoldDB" id="A0A1D1UH27"/>
<evidence type="ECO:0000313" key="3">
    <source>
        <dbReference type="EMBL" id="GAU88966.1"/>
    </source>
</evidence>